<evidence type="ECO:0000313" key="5">
    <source>
        <dbReference type="Proteomes" id="UP000693672"/>
    </source>
</evidence>
<proteinExistence type="predicted"/>
<feature type="domain" description="Transposase IS116/IS110/IS902 C-terminal" evidence="3">
    <location>
        <begin position="292"/>
        <end position="375"/>
    </location>
</feature>
<dbReference type="InterPro" id="IPR002525">
    <property type="entry name" value="Transp_IS110-like_N"/>
</dbReference>
<evidence type="ECO:0000259" key="2">
    <source>
        <dbReference type="Pfam" id="PF01548"/>
    </source>
</evidence>
<reference evidence="4" key="1">
    <citation type="submission" date="2021-06" db="EMBL/GenBank/DDBJ databases">
        <authorList>
            <person name="Criscuolo A."/>
        </authorList>
    </citation>
    <scope>NUCLEOTIDE SEQUENCE</scope>
    <source>
        <strain evidence="4">CIP111600</strain>
    </source>
</reference>
<dbReference type="Proteomes" id="UP000693672">
    <property type="component" value="Unassembled WGS sequence"/>
</dbReference>
<sequence>MKFKAQTKQNQLLEHISTQHLVVGIDIAQQSHVARAVNFRGILLGTPFHFSNDDAGFTQLLQWMKDLQETHQLNDTIIGMEPTGHYWLSLAAWLKDRNLEVVLVNPHLVKKNKENLDNTPSKSDIKDAFVIADMVKNGYYTFIKETSEMFMELRVFMANRETIVHRLVSVKNQIHRWIDIVFPELRQVYKHLIGSGSLATLRLFPTPADLQKLTVRQVIDGWKTVMKRHSGERRASELLALARCSVGAKHAEKAYKLHLQQLLAEYDLAMEQLQVIENEVAAALARIPLARPLLAMKGMSTLSVAGILGEAGDLSGYAHGNALLRHAGLNLAEASSGKWKGQMSISKRGRPRLRHVLFMATMALILNDEAFKRQHELNVKTKSMKPMRSVMKLCGKLARLLVTMAQSGEGYEPNRTLPMKQTA</sequence>
<keyword evidence="1" id="KW-0175">Coiled coil</keyword>
<evidence type="ECO:0000256" key="1">
    <source>
        <dbReference type="SAM" id="Coils"/>
    </source>
</evidence>
<feature type="coiled-coil region" evidence="1">
    <location>
        <begin position="259"/>
        <end position="286"/>
    </location>
</feature>
<gene>
    <name evidence="4" type="ORF">PAESOLCIP111_01585</name>
</gene>
<organism evidence="4 5">
    <name type="scientific">Paenibacillus solanacearum</name>
    <dbReference type="NCBI Taxonomy" id="2048548"/>
    <lineage>
        <taxon>Bacteria</taxon>
        <taxon>Bacillati</taxon>
        <taxon>Bacillota</taxon>
        <taxon>Bacilli</taxon>
        <taxon>Bacillales</taxon>
        <taxon>Paenibacillaceae</taxon>
        <taxon>Paenibacillus</taxon>
    </lineage>
</organism>
<dbReference type="GO" id="GO:0006313">
    <property type="term" value="P:DNA transposition"/>
    <property type="evidence" value="ECO:0007669"/>
    <property type="project" value="InterPro"/>
</dbReference>
<dbReference type="EMBL" id="CAJVAS010000005">
    <property type="protein sequence ID" value="CAG7613290.1"/>
    <property type="molecule type" value="Genomic_DNA"/>
</dbReference>
<dbReference type="InterPro" id="IPR047650">
    <property type="entry name" value="Transpos_IS110"/>
</dbReference>
<comment type="caution">
    <text evidence="4">The sequence shown here is derived from an EMBL/GenBank/DDBJ whole genome shotgun (WGS) entry which is preliminary data.</text>
</comment>
<dbReference type="GO" id="GO:0003677">
    <property type="term" value="F:DNA binding"/>
    <property type="evidence" value="ECO:0007669"/>
    <property type="project" value="InterPro"/>
</dbReference>
<dbReference type="PANTHER" id="PTHR33055">
    <property type="entry name" value="TRANSPOSASE FOR INSERTION SEQUENCE ELEMENT IS1111A"/>
    <property type="match status" value="1"/>
</dbReference>
<protein>
    <submittedName>
        <fullName evidence="4">IS110 family transposase IS650</fullName>
    </submittedName>
</protein>
<keyword evidence="5" id="KW-1185">Reference proteome</keyword>
<dbReference type="InterPro" id="IPR003346">
    <property type="entry name" value="Transposase_20"/>
</dbReference>
<dbReference type="AlphaFoldDB" id="A0A916NNJ0"/>
<dbReference type="Pfam" id="PF01548">
    <property type="entry name" value="DEDD_Tnp_IS110"/>
    <property type="match status" value="1"/>
</dbReference>
<accession>A0A916NNJ0</accession>
<evidence type="ECO:0000313" key="4">
    <source>
        <dbReference type="EMBL" id="CAG7613290.1"/>
    </source>
</evidence>
<evidence type="ECO:0000259" key="3">
    <source>
        <dbReference type="Pfam" id="PF02371"/>
    </source>
</evidence>
<dbReference type="GO" id="GO:0004803">
    <property type="term" value="F:transposase activity"/>
    <property type="evidence" value="ECO:0007669"/>
    <property type="project" value="InterPro"/>
</dbReference>
<feature type="domain" description="Transposase IS110-like N-terminal" evidence="2">
    <location>
        <begin position="23"/>
        <end position="183"/>
    </location>
</feature>
<name>A0A916NNJ0_9BACL</name>
<dbReference type="PANTHER" id="PTHR33055:SF15">
    <property type="entry name" value="TRANSPOSASE-RELATED"/>
    <property type="match status" value="1"/>
</dbReference>
<dbReference type="RefSeq" id="WP_218091395.1">
    <property type="nucleotide sequence ID" value="NZ_CAJVAS010000005.1"/>
</dbReference>
<dbReference type="NCBIfam" id="NF033542">
    <property type="entry name" value="transpos_IS110"/>
    <property type="match status" value="1"/>
</dbReference>
<dbReference type="Pfam" id="PF02371">
    <property type="entry name" value="Transposase_20"/>
    <property type="match status" value="1"/>
</dbReference>